<name>A0A7X2N0A7_9CLOT</name>
<dbReference type="NCBIfam" id="TIGR01076">
    <property type="entry name" value="sortase_fam"/>
    <property type="match status" value="1"/>
</dbReference>
<evidence type="ECO:0000313" key="5">
    <source>
        <dbReference type="Proteomes" id="UP000460287"/>
    </source>
</evidence>
<feature type="transmembrane region" description="Helical" evidence="3">
    <location>
        <begin position="244"/>
        <end position="265"/>
    </location>
</feature>
<evidence type="ECO:0000313" key="4">
    <source>
        <dbReference type="EMBL" id="MSR92379.1"/>
    </source>
</evidence>
<organism evidence="4 5">
    <name type="scientific">Inconstantimicrobium porci</name>
    <dbReference type="NCBI Taxonomy" id="2652291"/>
    <lineage>
        <taxon>Bacteria</taxon>
        <taxon>Bacillati</taxon>
        <taxon>Bacillota</taxon>
        <taxon>Clostridia</taxon>
        <taxon>Eubacteriales</taxon>
        <taxon>Clostridiaceae</taxon>
        <taxon>Inconstantimicrobium</taxon>
    </lineage>
</organism>
<dbReference type="RefSeq" id="WP_154532275.1">
    <property type="nucleotide sequence ID" value="NZ_VULX01000029.1"/>
</dbReference>
<dbReference type="InterPro" id="IPR042002">
    <property type="entry name" value="Sortase_C"/>
</dbReference>
<dbReference type="AlphaFoldDB" id="A0A7X2N0A7"/>
<sequence>MKNIVVKISIVLLFILGLGIALYPIVSSQIAEYRQNKSINTYNDTIKKYKKNDINNLFKEAEKYNQSRSACTDILYNTSSSESHINHKNYYDILNFENGIMGYISIPKIDINLPIYHGISDSVLRKGVGHISTTAFPISGMGCHSVLSGHTGLPSARLFTDLDRLKINDYFYIKILNKTFKYKVDKISVVSPTDTRELIPVKNKNYVTLVTCTPYSINTNRLLVRGIFVENDDKQPVVKREEKTFLYCCICSVGIAIEVIFLVKIKRYRMKMKR</sequence>
<feature type="active site" description="Proton donor/acceptor" evidence="2">
    <location>
        <position position="150"/>
    </location>
</feature>
<keyword evidence="3" id="KW-0812">Transmembrane</keyword>
<dbReference type="GO" id="GO:0016787">
    <property type="term" value="F:hydrolase activity"/>
    <property type="evidence" value="ECO:0007669"/>
    <property type="project" value="UniProtKB-KW"/>
</dbReference>
<protein>
    <submittedName>
        <fullName evidence="4">Class C sortase</fullName>
    </submittedName>
</protein>
<evidence type="ECO:0000256" key="3">
    <source>
        <dbReference type="SAM" id="Phobius"/>
    </source>
</evidence>
<dbReference type="NCBIfam" id="NF033745">
    <property type="entry name" value="class_C_sortase"/>
    <property type="match status" value="1"/>
</dbReference>
<keyword evidence="1" id="KW-0378">Hydrolase</keyword>
<dbReference type="Pfam" id="PF04203">
    <property type="entry name" value="Sortase"/>
    <property type="match status" value="1"/>
</dbReference>
<reference evidence="4 5" key="1">
    <citation type="submission" date="2019-08" db="EMBL/GenBank/DDBJ databases">
        <title>In-depth cultivation of the pig gut microbiome towards novel bacterial diversity and tailored functional studies.</title>
        <authorList>
            <person name="Wylensek D."/>
            <person name="Hitch T.C.A."/>
            <person name="Clavel T."/>
        </authorList>
    </citation>
    <scope>NUCLEOTIDE SEQUENCE [LARGE SCALE GENOMIC DNA]</scope>
    <source>
        <strain evidence="4 5">WCA-383-APC-5B</strain>
    </source>
</reference>
<keyword evidence="3" id="KW-0472">Membrane</keyword>
<dbReference type="CDD" id="cd05827">
    <property type="entry name" value="Sortase_C"/>
    <property type="match status" value="1"/>
</dbReference>
<comment type="caution">
    <text evidence="4">The sequence shown here is derived from an EMBL/GenBank/DDBJ whole genome shotgun (WGS) entry which is preliminary data.</text>
</comment>
<proteinExistence type="predicted"/>
<keyword evidence="5" id="KW-1185">Reference proteome</keyword>
<feature type="active site" description="Acyl-thioester intermediate" evidence="2">
    <location>
        <position position="212"/>
    </location>
</feature>
<dbReference type="InterPro" id="IPR005754">
    <property type="entry name" value="Sortase"/>
</dbReference>
<dbReference type="InterPro" id="IPR023365">
    <property type="entry name" value="Sortase_dom-sf"/>
</dbReference>
<dbReference type="EMBL" id="VULX01000029">
    <property type="protein sequence ID" value="MSR92379.1"/>
    <property type="molecule type" value="Genomic_DNA"/>
</dbReference>
<evidence type="ECO:0000256" key="1">
    <source>
        <dbReference type="ARBA" id="ARBA00022801"/>
    </source>
</evidence>
<evidence type="ECO:0000256" key="2">
    <source>
        <dbReference type="PIRSR" id="PIRSR605754-1"/>
    </source>
</evidence>
<dbReference type="Gene3D" id="2.40.260.10">
    <property type="entry name" value="Sortase"/>
    <property type="match status" value="1"/>
</dbReference>
<dbReference type="Proteomes" id="UP000460287">
    <property type="component" value="Unassembled WGS sequence"/>
</dbReference>
<accession>A0A7X2N0A7</accession>
<keyword evidence="3" id="KW-1133">Transmembrane helix</keyword>
<gene>
    <name evidence="4" type="ORF">FYJ33_13505</name>
</gene>
<dbReference type="SUPFAM" id="SSF63817">
    <property type="entry name" value="Sortase"/>
    <property type="match status" value="1"/>
</dbReference>